<organism evidence="12 13">
    <name type="scientific">Pseudanabaena catenata USMAC16</name>
    <dbReference type="NCBI Taxonomy" id="1855837"/>
    <lineage>
        <taxon>Bacteria</taxon>
        <taxon>Bacillati</taxon>
        <taxon>Cyanobacteriota</taxon>
        <taxon>Cyanophyceae</taxon>
        <taxon>Pseudanabaenales</taxon>
        <taxon>Pseudanabaenaceae</taxon>
        <taxon>Pseudanabaena</taxon>
    </lineage>
</organism>
<dbReference type="Pfam" id="PF01867">
    <property type="entry name" value="Cas_Cas1"/>
    <property type="match status" value="1"/>
</dbReference>
<evidence type="ECO:0000256" key="6">
    <source>
        <dbReference type="ARBA" id="ARBA00023118"/>
    </source>
</evidence>
<dbReference type="AlphaFoldDB" id="A0A9X4RGB5"/>
<dbReference type="EC" id="3.1.-.-" evidence="10"/>
<feature type="domain" description="Reverse transcriptase" evidence="11">
    <location>
        <begin position="49"/>
        <end position="275"/>
    </location>
</feature>
<dbReference type="InterPro" id="IPR042206">
    <property type="entry name" value="CRISPR-assoc_Cas1_C"/>
</dbReference>
<sequence>MQNFSDKFLSPENFQLAWEKVAAKNGCAGVDRESVVHFAKNSEAYLSQLRRSLASGYYHPMPLRQLFIPKKAGGWRELGVPTVRDRIVQHALLNILHPLLEPQFEACSFAYRPGRSHLSAVRQIAQWRDRGYEWVLDADVVRYFENILWQRLLDEVAERLAAPEVLSLISAWLSVGVLSKEGLMFPQKGISQGSAISPILANVYLDDFDEIVTATGLKLVRYADDFVVMSRSQKRIVEAKDEVADLMNGIGLQLHPDKTRIVDFDRGFRFLGHAFAGKVIVKTEGGREKREEDMRGAVDPCPDGQLVYSDPQIKPTQMQKAMLEALKSSAQPIPPPLFVVLGYSLREVKPVKIESDEAIWTTGMSTLYLVHQGATLRKEQGRFLVQPLKESALEIPIAEVELVLVFGNIQLTTSAIAACLDAKIPVIFLTQMGEYKGQLWNSEFCDLPSEEAQWQRRLDVAFQLETARAIIWGKLMNSKQLLLRLNRKRQLEDVTTAIAGITSDLESVETAETLESLRGYEGIAANRYFVALGLLITNEGFSLTGRTRRPPKDPVNSLLSFGYTLLYNNVLSLILAEGLNPYLGNLHRSDRKETHLAFDLMEEFRSPVVDTLVMNLINKKILRPTDFTYPDKDGGIYLADAARRVFLKHFEERISLQIVYADLKEKISYRRVIQHQIWRYRSALLGEAPYESFRRND</sequence>
<evidence type="ECO:0000259" key="11">
    <source>
        <dbReference type="PROSITE" id="PS50878"/>
    </source>
</evidence>
<dbReference type="GO" id="GO:0046872">
    <property type="term" value="F:metal ion binding"/>
    <property type="evidence" value="ECO:0007669"/>
    <property type="project" value="UniProtKB-UniRule"/>
</dbReference>
<dbReference type="Gene3D" id="1.20.120.920">
    <property type="entry name" value="CRISPR-associated endonuclease Cas1, C-terminal domain"/>
    <property type="match status" value="1"/>
</dbReference>
<keyword evidence="5 10" id="KW-0460">Magnesium</keyword>
<dbReference type="InterPro" id="IPR043128">
    <property type="entry name" value="Rev_trsase/Diguanyl_cyclase"/>
</dbReference>
<keyword evidence="8 10" id="KW-0464">Manganese</keyword>
<evidence type="ECO:0000256" key="9">
    <source>
        <dbReference type="ARBA" id="ARBA00038592"/>
    </source>
</evidence>
<dbReference type="Gene3D" id="3.30.70.270">
    <property type="match status" value="1"/>
</dbReference>
<dbReference type="GO" id="GO:0043571">
    <property type="term" value="P:maintenance of CRISPR repeat elements"/>
    <property type="evidence" value="ECO:0007669"/>
    <property type="project" value="UniProtKB-UniRule"/>
</dbReference>
<comment type="function">
    <text evidence="10">CRISPR (clustered regularly interspaced short palindromic repeat), is an adaptive immune system that provides protection against mobile genetic elements (viruses, transposable elements and conjugative plasmids). CRISPR clusters contain spacers, sequences complementary to antecedent mobile elements, and target invading nucleic acids. CRISPR clusters are transcribed and processed into CRISPR RNA (crRNA). Acts as a dsDNA endonuclease. Involved in the integration of spacer DNA into the CRISPR cassette.</text>
</comment>
<evidence type="ECO:0000256" key="3">
    <source>
        <dbReference type="ARBA" id="ARBA00022759"/>
    </source>
</evidence>
<dbReference type="InterPro" id="IPR043502">
    <property type="entry name" value="DNA/RNA_pol_sf"/>
</dbReference>
<dbReference type="PANTHER" id="PTHR34353:SF2">
    <property type="entry name" value="CRISPR-ASSOCIATED ENDONUCLEASE CAS1 1"/>
    <property type="match status" value="1"/>
</dbReference>
<evidence type="ECO:0000256" key="7">
    <source>
        <dbReference type="ARBA" id="ARBA00023125"/>
    </source>
</evidence>
<comment type="similarity">
    <text evidence="10">Belongs to the CRISPR-associated endonuclease Cas1 family.</text>
</comment>
<dbReference type="NCBIfam" id="TIGR00287">
    <property type="entry name" value="cas1"/>
    <property type="match status" value="1"/>
</dbReference>
<name>A0A9X4RGB5_9CYAN</name>
<evidence type="ECO:0000256" key="5">
    <source>
        <dbReference type="ARBA" id="ARBA00022842"/>
    </source>
</evidence>
<dbReference type="PANTHER" id="PTHR34353">
    <property type="entry name" value="CRISPR-ASSOCIATED ENDONUCLEASE CAS1 1"/>
    <property type="match status" value="1"/>
</dbReference>
<evidence type="ECO:0000256" key="10">
    <source>
        <dbReference type="HAMAP-Rule" id="MF_01470"/>
    </source>
</evidence>
<evidence type="ECO:0000256" key="8">
    <source>
        <dbReference type="ARBA" id="ARBA00023211"/>
    </source>
</evidence>
<keyword evidence="1 10" id="KW-0540">Nuclease</keyword>
<keyword evidence="13" id="KW-1185">Reference proteome</keyword>
<evidence type="ECO:0000256" key="1">
    <source>
        <dbReference type="ARBA" id="ARBA00022722"/>
    </source>
</evidence>
<dbReference type="SUPFAM" id="SSF56672">
    <property type="entry name" value="DNA/RNA polymerases"/>
    <property type="match status" value="1"/>
</dbReference>
<dbReference type="PROSITE" id="PS50878">
    <property type="entry name" value="RT_POL"/>
    <property type="match status" value="1"/>
</dbReference>
<proteinExistence type="inferred from homology"/>
<evidence type="ECO:0000313" key="12">
    <source>
        <dbReference type="EMBL" id="MDG3493603.1"/>
    </source>
</evidence>
<dbReference type="GO" id="GO:0016787">
    <property type="term" value="F:hydrolase activity"/>
    <property type="evidence" value="ECO:0007669"/>
    <property type="project" value="UniProtKB-KW"/>
</dbReference>
<evidence type="ECO:0000256" key="4">
    <source>
        <dbReference type="ARBA" id="ARBA00022801"/>
    </source>
</evidence>
<keyword evidence="7 10" id="KW-0238">DNA-binding</keyword>
<dbReference type="InterPro" id="IPR042211">
    <property type="entry name" value="CRISPR-assoc_Cas1_N"/>
</dbReference>
<dbReference type="EMBL" id="VBTY01000016">
    <property type="protein sequence ID" value="MDG3493603.1"/>
    <property type="molecule type" value="Genomic_DNA"/>
</dbReference>
<dbReference type="CDD" id="cd09634">
    <property type="entry name" value="Cas1_I-II-III"/>
    <property type="match status" value="1"/>
</dbReference>
<keyword evidence="6 10" id="KW-0051">Antiviral defense</keyword>
<dbReference type="InterPro" id="IPR000477">
    <property type="entry name" value="RT_dom"/>
</dbReference>
<dbReference type="Gene3D" id="3.100.10.20">
    <property type="entry name" value="CRISPR-associated endonuclease Cas1, N-terminal domain"/>
    <property type="match status" value="1"/>
</dbReference>
<dbReference type="GO" id="GO:0051607">
    <property type="term" value="P:defense response to virus"/>
    <property type="evidence" value="ECO:0007669"/>
    <property type="project" value="UniProtKB-UniRule"/>
</dbReference>
<dbReference type="GO" id="GO:0003677">
    <property type="term" value="F:DNA binding"/>
    <property type="evidence" value="ECO:0007669"/>
    <property type="project" value="UniProtKB-KW"/>
</dbReference>
<evidence type="ECO:0000256" key="2">
    <source>
        <dbReference type="ARBA" id="ARBA00022723"/>
    </source>
</evidence>
<protein>
    <recommendedName>
        <fullName evidence="10">CRISPR-associated endonuclease Cas1</fullName>
        <ecNumber evidence="10">3.1.-.-</ecNumber>
    </recommendedName>
</protein>
<dbReference type="GO" id="GO:0004519">
    <property type="term" value="F:endonuclease activity"/>
    <property type="evidence" value="ECO:0007669"/>
    <property type="project" value="UniProtKB-UniRule"/>
</dbReference>
<gene>
    <name evidence="10 12" type="primary">cas1</name>
    <name evidence="12" type="ORF">FEV09_03440</name>
</gene>
<comment type="cofactor">
    <cofactor evidence="10">
        <name>Mg(2+)</name>
        <dbReference type="ChEBI" id="CHEBI:18420"/>
    </cofactor>
    <cofactor evidence="10">
        <name>Mn(2+)</name>
        <dbReference type="ChEBI" id="CHEBI:29035"/>
    </cofactor>
</comment>
<feature type="binding site" evidence="10">
    <location>
        <position position="521"/>
    </location>
    <ligand>
        <name>Mn(2+)</name>
        <dbReference type="ChEBI" id="CHEBI:29035"/>
    </ligand>
</feature>
<comment type="subunit">
    <text evidence="9 10">Homodimer, forms a heterotetramer with a Cas2 homodimer.</text>
</comment>
<keyword evidence="2 10" id="KW-0479">Metal-binding</keyword>
<dbReference type="InterPro" id="IPR002729">
    <property type="entry name" value="CRISPR-assoc_Cas1"/>
</dbReference>
<keyword evidence="4 10" id="KW-0378">Hydrolase</keyword>
<evidence type="ECO:0000313" key="13">
    <source>
        <dbReference type="Proteomes" id="UP001152872"/>
    </source>
</evidence>
<dbReference type="CDD" id="cd01651">
    <property type="entry name" value="RT_G2_intron"/>
    <property type="match status" value="1"/>
</dbReference>
<feature type="binding site" evidence="10">
    <location>
        <position position="602"/>
    </location>
    <ligand>
        <name>Mn(2+)</name>
        <dbReference type="ChEBI" id="CHEBI:29035"/>
    </ligand>
</feature>
<dbReference type="Pfam" id="PF00078">
    <property type="entry name" value="RVT_1"/>
    <property type="match status" value="1"/>
</dbReference>
<dbReference type="HAMAP" id="MF_01470">
    <property type="entry name" value="Cas1"/>
    <property type="match status" value="1"/>
</dbReference>
<dbReference type="InterPro" id="IPR050646">
    <property type="entry name" value="Cas1"/>
</dbReference>
<dbReference type="RefSeq" id="WP_009625648.1">
    <property type="nucleotide sequence ID" value="NZ_VBTY01000016.1"/>
</dbReference>
<feature type="binding site" evidence="10">
    <location>
        <position position="587"/>
    </location>
    <ligand>
        <name>Mn(2+)</name>
        <dbReference type="ChEBI" id="CHEBI:29035"/>
    </ligand>
</feature>
<dbReference type="Proteomes" id="UP001152872">
    <property type="component" value="Unassembled WGS sequence"/>
</dbReference>
<reference evidence="12" key="1">
    <citation type="submission" date="2019-05" db="EMBL/GenBank/DDBJ databases">
        <title>Whole genome sequencing of Pseudanabaena catenata USMAC16.</title>
        <authorList>
            <person name="Khan Z."/>
            <person name="Omar W.M."/>
            <person name="Convey P."/>
            <person name="Merican F."/>
            <person name="Najimudin N."/>
        </authorList>
    </citation>
    <scope>NUCLEOTIDE SEQUENCE</scope>
    <source>
        <strain evidence="12">USMAC16</strain>
    </source>
</reference>
<comment type="caution">
    <text evidence="12">The sequence shown here is derived from an EMBL/GenBank/DDBJ whole genome shotgun (WGS) entry which is preliminary data.</text>
</comment>
<accession>A0A9X4RGB5</accession>
<keyword evidence="3 10" id="KW-0255">Endonuclease</keyword>